<evidence type="ECO:0000313" key="2">
    <source>
        <dbReference type="EMBL" id="KAK9938237.1"/>
    </source>
</evidence>
<name>A0AAW1XRL1_RUBAR</name>
<gene>
    <name evidence="2" type="ORF">M0R45_014989</name>
</gene>
<keyword evidence="3" id="KW-1185">Reference proteome</keyword>
<organism evidence="2 3">
    <name type="scientific">Rubus argutus</name>
    <name type="common">Southern blackberry</name>
    <dbReference type="NCBI Taxonomy" id="59490"/>
    <lineage>
        <taxon>Eukaryota</taxon>
        <taxon>Viridiplantae</taxon>
        <taxon>Streptophyta</taxon>
        <taxon>Embryophyta</taxon>
        <taxon>Tracheophyta</taxon>
        <taxon>Spermatophyta</taxon>
        <taxon>Magnoliopsida</taxon>
        <taxon>eudicotyledons</taxon>
        <taxon>Gunneridae</taxon>
        <taxon>Pentapetalae</taxon>
        <taxon>rosids</taxon>
        <taxon>fabids</taxon>
        <taxon>Rosales</taxon>
        <taxon>Rosaceae</taxon>
        <taxon>Rosoideae</taxon>
        <taxon>Rosoideae incertae sedis</taxon>
        <taxon>Rubus</taxon>
    </lineage>
</organism>
<proteinExistence type="predicted"/>
<feature type="compositionally biased region" description="Basic and acidic residues" evidence="1">
    <location>
        <begin position="8"/>
        <end position="25"/>
    </location>
</feature>
<dbReference type="EMBL" id="JBEDUW010000003">
    <property type="protein sequence ID" value="KAK9938237.1"/>
    <property type="molecule type" value="Genomic_DNA"/>
</dbReference>
<feature type="region of interest" description="Disordered" evidence="1">
    <location>
        <begin position="1"/>
        <end position="25"/>
    </location>
</feature>
<accession>A0AAW1XRL1</accession>
<protein>
    <submittedName>
        <fullName evidence="2">Uncharacterized protein</fullName>
    </submittedName>
</protein>
<evidence type="ECO:0000256" key="1">
    <source>
        <dbReference type="SAM" id="MobiDB-lite"/>
    </source>
</evidence>
<sequence>MRGISSERTQKLKEMKPNPDRREKTGGFLTQIAKFAVDSTINYSLKFKALAGRKQVYEIVQERLKDQPLSTSLDDKKKPQDVKLGMDEMQAKMEKMQEDTNIVKQQHEISAIHVEGSDHPKKIPDESIHGSDLPQTNSKKIFIRSRL</sequence>
<reference evidence="2 3" key="1">
    <citation type="journal article" date="2023" name="G3 (Bethesda)">
        <title>A chromosome-length genome assembly and annotation of blackberry (Rubus argutus, cv. 'Hillquist').</title>
        <authorList>
            <person name="Bruna T."/>
            <person name="Aryal R."/>
            <person name="Dudchenko O."/>
            <person name="Sargent D.J."/>
            <person name="Mead D."/>
            <person name="Buti M."/>
            <person name="Cavallini A."/>
            <person name="Hytonen T."/>
            <person name="Andres J."/>
            <person name="Pham M."/>
            <person name="Weisz D."/>
            <person name="Mascagni F."/>
            <person name="Usai G."/>
            <person name="Natali L."/>
            <person name="Bassil N."/>
            <person name="Fernandez G.E."/>
            <person name="Lomsadze A."/>
            <person name="Armour M."/>
            <person name="Olukolu B."/>
            <person name="Poorten T."/>
            <person name="Britton C."/>
            <person name="Davik J."/>
            <person name="Ashrafi H."/>
            <person name="Aiden E.L."/>
            <person name="Borodovsky M."/>
            <person name="Worthington M."/>
        </authorList>
    </citation>
    <scope>NUCLEOTIDE SEQUENCE [LARGE SCALE GENOMIC DNA]</scope>
    <source>
        <strain evidence="2">PI 553951</strain>
    </source>
</reference>
<dbReference type="AlphaFoldDB" id="A0AAW1XRL1"/>
<feature type="region of interest" description="Disordered" evidence="1">
    <location>
        <begin position="114"/>
        <end position="147"/>
    </location>
</feature>
<comment type="caution">
    <text evidence="2">The sequence shown here is derived from an EMBL/GenBank/DDBJ whole genome shotgun (WGS) entry which is preliminary data.</text>
</comment>
<feature type="compositionally biased region" description="Basic and acidic residues" evidence="1">
    <location>
        <begin position="115"/>
        <end position="129"/>
    </location>
</feature>
<dbReference type="Proteomes" id="UP001457282">
    <property type="component" value="Unassembled WGS sequence"/>
</dbReference>
<evidence type="ECO:0000313" key="3">
    <source>
        <dbReference type="Proteomes" id="UP001457282"/>
    </source>
</evidence>